<dbReference type="AlphaFoldDB" id="A0A067BYP8"/>
<evidence type="ECO:0000313" key="3">
    <source>
        <dbReference type="Proteomes" id="UP000030745"/>
    </source>
</evidence>
<proteinExistence type="predicted"/>
<evidence type="ECO:0000256" key="1">
    <source>
        <dbReference type="SAM" id="Phobius"/>
    </source>
</evidence>
<feature type="transmembrane region" description="Helical" evidence="1">
    <location>
        <begin position="404"/>
        <end position="427"/>
    </location>
</feature>
<feature type="transmembrane region" description="Helical" evidence="1">
    <location>
        <begin position="325"/>
        <end position="347"/>
    </location>
</feature>
<protein>
    <submittedName>
        <fullName evidence="2">Uncharacterized protein</fullName>
    </submittedName>
</protein>
<feature type="transmembrane region" description="Helical" evidence="1">
    <location>
        <begin position="508"/>
        <end position="529"/>
    </location>
</feature>
<keyword evidence="3" id="KW-1185">Reference proteome</keyword>
<keyword evidence="1" id="KW-0812">Transmembrane</keyword>
<feature type="transmembrane region" description="Helical" evidence="1">
    <location>
        <begin position="470"/>
        <end position="488"/>
    </location>
</feature>
<dbReference type="OMA" id="VYCISQI"/>
<dbReference type="OrthoDB" id="78180at2759"/>
<dbReference type="VEuPathDB" id="FungiDB:SPRG_12845"/>
<sequence>MPRFGPHAWVHGLRQSAPSSVSGTMPATGTTMGMHHTALPSTIGVSGKSGDHGRKQLSAYGRIVSNLSAGALILLSLLTLIVLITEGMFDRLVMSNNGQSLDYFWAAYGETCELAPTGWVPQSCSALEVNATTPDAWASVGRILAAQWSLELQEASPLYITTCIVGGHTAVGWGVLIFIAGYDAYPACIPTTGGQPIAGIAMLESTVRDNHGVYLLTLYSDKNATMQSITHHRNTDGTSQDIVSTPLRTTIAIDGSYAADAIGTDFIVLSTPLTTRYTVNVYCISQIQVASDLGLPGWSQGKHGGIPVTPAWLCGNQVSNASELIAFQMILIVLTVLALNGDVYITFEGIRGLIAGKPVLTYAVLSGLERRKVLTLLIALNAAPSLLYLDVARIYVFSVNGYKIWCLSCLLVATFVSFTLLAGLSLLSAVPLPLPTKCVVYSAPIFLYTSIVTVSWTLSSNTNFMKANNMLFAGAAELAMNFNGVSWPSGSYVPYGVATVVQLFPQEILYPVFGSLLFSICVATLRLYWSTHALVLNLEWCASNGFLSHCNVPRVLTSLPLHPSQAIKIGNKMFCRPSTMALLGYASVTETEKHSLGVVPYDPKPHKETETYVVSVYWLGLAMLPTSFAWLRPYVAGVVVENHFKVQRQPRTAEALDRDHVYRYTRGNCVT</sequence>
<gene>
    <name evidence="2" type="ORF">SPRG_12845</name>
</gene>
<feature type="transmembrane region" description="Helical" evidence="1">
    <location>
        <begin position="373"/>
        <end position="392"/>
    </location>
</feature>
<dbReference type="Proteomes" id="UP000030745">
    <property type="component" value="Unassembled WGS sequence"/>
</dbReference>
<accession>A0A067BYP8</accession>
<organism evidence="2 3">
    <name type="scientific">Saprolegnia parasitica (strain CBS 223.65)</name>
    <dbReference type="NCBI Taxonomy" id="695850"/>
    <lineage>
        <taxon>Eukaryota</taxon>
        <taxon>Sar</taxon>
        <taxon>Stramenopiles</taxon>
        <taxon>Oomycota</taxon>
        <taxon>Saprolegniomycetes</taxon>
        <taxon>Saprolegniales</taxon>
        <taxon>Saprolegniaceae</taxon>
        <taxon>Saprolegnia</taxon>
    </lineage>
</organism>
<dbReference type="GeneID" id="24134770"/>
<reference evidence="2 3" key="1">
    <citation type="journal article" date="2013" name="PLoS Genet.">
        <title>Distinctive expansion of potential virulence genes in the genome of the oomycete fish pathogen Saprolegnia parasitica.</title>
        <authorList>
            <person name="Jiang R.H."/>
            <person name="de Bruijn I."/>
            <person name="Haas B.J."/>
            <person name="Belmonte R."/>
            <person name="Lobach L."/>
            <person name="Christie J."/>
            <person name="van den Ackerveken G."/>
            <person name="Bottin A."/>
            <person name="Bulone V."/>
            <person name="Diaz-Moreno S.M."/>
            <person name="Dumas B."/>
            <person name="Fan L."/>
            <person name="Gaulin E."/>
            <person name="Govers F."/>
            <person name="Grenville-Briggs L.J."/>
            <person name="Horner N.R."/>
            <person name="Levin J.Z."/>
            <person name="Mammella M."/>
            <person name="Meijer H.J."/>
            <person name="Morris P."/>
            <person name="Nusbaum C."/>
            <person name="Oome S."/>
            <person name="Phillips A.J."/>
            <person name="van Rooyen D."/>
            <person name="Rzeszutek E."/>
            <person name="Saraiva M."/>
            <person name="Secombes C.J."/>
            <person name="Seidl M.F."/>
            <person name="Snel B."/>
            <person name="Stassen J.H."/>
            <person name="Sykes S."/>
            <person name="Tripathy S."/>
            <person name="van den Berg H."/>
            <person name="Vega-Arreguin J.C."/>
            <person name="Wawra S."/>
            <person name="Young S.K."/>
            <person name="Zeng Q."/>
            <person name="Dieguez-Uribeondo J."/>
            <person name="Russ C."/>
            <person name="Tyler B.M."/>
            <person name="van West P."/>
        </authorList>
    </citation>
    <scope>NUCLEOTIDE SEQUENCE [LARGE SCALE GENOMIC DNA]</scope>
    <source>
        <strain evidence="2 3">CBS 223.65</strain>
    </source>
</reference>
<keyword evidence="1" id="KW-1133">Transmembrane helix</keyword>
<feature type="transmembrane region" description="Helical" evidence="1">
    <location>
        <begin position="63"/>
        <end position="84"/>
    </location>
</feature>
<name>A0A067BYP8_SAPPC</name>
<evidence type="ECO:0000313" key="2">
    <source>
        <dbReference type="EMBL" id="KDO21980.1"/>
    </source>
</evidence>
<dbReference type="KEGG" id="spar:SPRG_12845"/>
<dbReference type="EMBL" id="KK583277">
    <property type="protein sequence ID" value="KDO21980.1"/>
    <property type="molecule type" value="Genomic_DNA"/>
</dbReference>
<keyword evidence="1" id="KW-0472">Membrane</keyword>
<feature type="transmembrane region" description="Helical" evidence="1">
    <location>
        <begin position="439"/>
        <end position="458"/>
    </location>
</feature>
<dbReference type="RefSeq" id="XP_012207319.1">
    <property type="nucleotide sequence ID" value="XM_012351929.1"/>
</dbReference>